<reference evidence="2" key="1">
    <citation type="submission" date="2022-10" db="EMBL/GenBank/DDBJ databases">
        <title>Genome assembly of Pristionchus species.</title>
        <authorList>
            <person name="Yoshida K."/>
            <person name="Sommer R.J."/>
        </authorList>
    </citation>
    <scope>NUCLEOTIDE SEQUENCE [LARGE SCALE GENOMIC DNA]</scope>
    <source>
        <strain evidence="2">RS5460</strain>
    </source>
</reference>
<protein>
    <submittedName>
        <fullName evidence="1">Uncharacterized protein</fullName>
    </submittedName>
</protein>
<feature type="non-terminal residue" evidence="1">
    <location>
        <position position="1"/>
    </location>
</feature>
<keyword evidence="2" id="KW-1185">Reference proteome</keyword>
<name>A0AAN5D729_9BILA</name>
<feature type="non-terminal residue" evidence="1">
    <location>
        <position position="97"/>
    </location>
</feature>
<comment type="caution">
    <text evidence="1">The sequence shown here is derived from an EMBL/GenBank/DDBJ whole genome shotgun (WGS) entry which is preliminary data.</text>
</comment>
<evidence type="ECO:0000313" key="1">
    <source>
        <dbReference type="EMBL" id="GMR57257.1"/>
    </source>
</evidence>
<accession>A0AAN5D729</accession>
<dbReference type="AlphaFoldDB" id="A0AAN5D729"/>
<evidence type="ECO:0000313" key="2">
    <source>
        <dbReference type="Proteomes" id="UP001328107"/>
    </source>
</evidence>
<gene>
    <name evidence="1" type="ORF">PMAYCL1PPCAC_27452</name>
</gene>
<dbReference type="Proteomes" id="UP001328107">
    <property type="component" value="Unassembled WGS sequence"/>
</dbReference>
<sequence length="97" mass="10727">CIELQLDDIIAPSIIKIASHVKELKFNVRNQPQLSDPAAFIAQLDSLPITSVHITTRPSSIFFGLSRTFWENYLNVKLSSGSLESVHASSMADKVTK</sequence>
<dbReference type="EMBL" id="BTRK01000006">
    <property type="protein sequence ID" value="GMR57257.1"/>
    <property type="molecule type" value="Genomic_DNA"/>
</dbReference>
<proteinExistence type="predicted"/>
<organism evidence="1 2">
    <name type="scientific">Pristionchus mayeri</name>
    <dbReference type="NCBI Taxonomy" id="1317129"/>
    <lineage>
        <taxon>Eukaryota</taxon>
        <taxon>Metazoa</taxon>
        <taxon>Ecdysozoa</taxon>
        <taxon>Nematoda</taxon>
        <taxon>Chromadorea</taxon>
        <taxon>Rhabditida</taxon>
        <taxon>Rhabditina</taxon>
        <taxon>Diplogasteromorpha</taxon>
        <taxon>Diplogasteroidea</taxon>
        <taxon>Neodiplogasteridae</taxon>
        <taxon>Pristionchus</taxon>
    </lineage>
</organism>